<keyword evidence="1" id="KW-0472">Membrane</keyword>
<dbReference type="RefSeq" id="WP_190259190.1">
    <property type="nucleotide sequence ID" value="NZ_QFGA01000003.1"/>
</dbReference>
<protein>
    <submittedName>
        <fullName evidence="3">Regulatory protein BlaR1</fullName>
    </submittedName>
</protein>
<keyword evidence="1" id="KW-0812">Transmembrane</keyword>
<sequence length="628" mass="70320">MIKMLLMTSLTGSVISLLLILLKARLVKKFGGTWYYYICLLSLALFVVPVQVNVSGLMPQQVVIEERAPVQQAVLTGETASSVAETVPAAAAQTAVNHHLPLTVPDAEQWILGIWAAGVVFMVCRYLFGYSRFKKQVTQNSPVDKVENLAVVASDYVHSPMLIGFFKPKIVIPKAEISVYDYQLALRHELTHHTQKDAWFKLLAVLVNSLHWFNPLTYLVVRNISEACEYACDEKVTQGMEWEEKKRYSDMILNFAAQASPALSSSLARNKKQLFRRFELIMKTSTKSRKLLGTLLAAVMIAGSVTATSLVFAEELKPLSEFGGAFTTHYNWSRTLEDNVLSTLDMLSDIKGGIRWKVSSIPGTTYIDVNGRKIDTYNRTEPYYGVEKEWKEKKFAIETMTTKTLSIEGKDVTVAFSDKAAAYQDDKVIEKMIRNQITFELSYHDDHYDHQAFINELISRGAYVIDEVVTLENFKPVDFSGQNGDFLGMKILTKFDKKDKITDVFNQKTVIPKNIDGNQGAQLGNSFLIGSGESLAIDIKETTDKMPQVNLAIINVTTGELMDWIPGAIGGYRFIYTPREAYANHTFKVLMSGCKESDTASIEIFTYRTGDGEAASDGQTIRPTYNQA</sequence>
<reference evidence="3 4" key="1">
    <citation type="journal article" date="2018" name="Environ. Microbiol.">
        <title>Novel energy conservation strategies and behaviour of Pelotomaculum schinkii driving syntrophic propionate catabolism.</title>
        <authorList>
            <person name="Hidalgo-Ahumada C.A.P."/>
            <person name="Nobu M.K."/>
            <person name="Narihiro T."/>
            <person name="Tamaki H."/>
            <person name="Liu W.T."/>
            <person name="Kamagata Y."/>
            <person name="Stams A.J.M."/>
            <person name="Imachi H."/>
            <person name="Sousa D.Z."/>
        </authorList>
    </citation>
    <scope>NUCLEOTIDE SEQUENCE [LARGE SCALE GENOMIC DNA]</scope>
    <source>
        <strain evidence="3 4">HH</strain>
    </source>
</reference>
<dbReference type="Proteomes" id="UP000298324">
    <property type="component" value="Unassembled WGS sequence"/>
</dbReference>
<name>A0A4Y7R885_9FIRM</name>
<dbReference type="PANTHER" id="PTHR34978:SF3">
    <property type="entry name" value="SLR0241 PROTEIN"/>
    <property type="match status" value="1"/>
</dbReference>
<feature type="domain" description="Peptidase M56" evidence="2">
    <location>
        <begin position="5"/>
        <end position="281"/>
    </location>
</feature>
<gene>
    <name evidence="3" type="primary">blaR1_3</name>
    <name evidence="3" type="ORF">Psch_03666</name>
</gene>
<evidence type="ECO:0000313" key="3">
    <source>
        <dbReference type="EMBL" id="TEB04903.1"/>
    </source>
</evidence>
<evidence type="ECO:0000259" key="2">
    <source>
        <dbReference type="Pfam" id="PF05569"/>
    </source>
</evidence>
<feature type="transmembrane region" description="Helical" evidence="1">
    <location>
        <begin position="34"/>
        <end position="52"/>
    </location>
</feature>
<feature type="transmembrane region" description="Helical" evidence="1">
    <location>
        <begin position="110"/>
        <end position="128"/>
    </location>
</feature>
<dbReference type="InterPro" id="IPR052173">
    <property type="entry name" value="Beta-lactam_resp_regulator"/>
</dbReference>
<feature type="transmembrane region" description="Helical" evidence="1">
    <location>
        <begin position="6"/>
        <end position="22"/>
    </location>
</feature>
<accession>A0A4Y7R885</accession>
<evidence type="ECO:0000313" key="4">
    <source>
        <dbReference type="Proteomes" id="UP000298324"/>
    </source>
</evidence>
<dbReference type="EMBL" id="QFGA01000003">
    <property type="protein sequence ID" value="TEB04903.1"/>
    <property type="molecule type" value="Genomic_DNA"/>
</dbReference>
<dbReference type="CDD" id="cd07341">
    <property type="entry name" value="M56_BlaR1_MecR1_like"/>
    <property type="match status" value="1"/>
</dbReference>
<proteinExistence type="predicted"/>
<dbReference type="InterPro" id="IPR008756">
    <property type="entry name" value="Peptidase_M56"/>
</dbReference>
<organism evidence="3 4">
    <name type="scientific">Pelotomaculum schinkii</name>
    <dbReference type="NCBI Taxonomy" id="78350"/>
    <lineage>
        <taxon>Bacteria</taxon>
        <taxon>Bacillati</taxon>
        <taxon>Bacillota</taxon>
        <taxon>Clostridia</taxon>
        <taxon>Eubacteriales</taxon>
        <taxon>Desulfotomaculaceae</taxon>
        <taxon>Pelotomaculum</taxon>
    </lineage>
</organism>
<dbReference type="PANTHER" id="PTHR34978">
    <property type="entry name" value="POSSIBLE SENSOR-TRANSDUCER PROTEIN BLAR"/>
    <property type="match status" value="1"/>
</dbReference>
<evidence type="ECO:0000256" key="1">
    <source>
        <dbReference type="SAM" id="Phobius"/>
    </source>
</evidence>
<dbReference type="AlphaFoldDB" id="A0A4Y7R885"/>
<feature type="transmembrane region" description="Helical" evidence="1">
    <location>
        <begin position="291"/>
        <end position="312"/>
    </location>
</feature>
<keyword evidence="1" id="KW-1133">Transmembrane helix</keyword>
<keyword evidence="4" id="KW-1185">Reference proteome</keyword>
<comment type="caution">
    <text evidence="3">The sequence shown here is derived from an EMBL/GenBank/DDBJ whole genome shotgun (WGS) entry which is preliminary data.</text>
</comment>
<dbReference type="Pfam" id="PF05569">
    <property type="entry name" value="Peptidase_M56"/>
    <property type="match status" value="1"/>
</dbReference>